<evidence type="ECO:0000313" key="5">
    <source>
        <dbReference type="Proteomes" id="UP001183414"/>
    </source>
</evidence>
<evidence type="ECO:0000313" key="4">
    <source>
        <dbReference type="EMBL" id="MDT0381749.1"/>
    </source>
</evidence>
<dbReference type="PANTHER" id="PTHR12215">
    <property type="entry name" value="PHOSPHOPANTETHEINE TRANSFERASE"/>
    <property type="match status" value="1"/>
</dbReference>
<protein>
    <submittedName>
        <fullName evidence="4">4'-phosphopantetheinyl transferase superfamily protein</fullName>
    </submittedName>
</protein>
<reference evidence="5" key="1">
    <citation type="submission" date="2023-07" db="EMBL/GenBank/DDBJ databases">
        <title>30 novel species of actinomycetes from the DSMZ collection.</title>
        <authorList>
            <person name="Nouioui I."/>
        </authorList>
    </citation>
    <scope>NUCLEOTIDE SEQUENCE [LARGE SCALE GENOMIC DNA]</scope>
    <source>
        <strain evidence="5">DSM 42041</strain>
    </source>
</reference>
<keyword evidence="5" id="KW-1185">Reference proteome</keyword>
<dbReference type="Gene3D" id="3.90.470.20">
    <property type="entry name" value="4'-phosphopantetheinyl transferase domain"/>
    <property type="match status" value="1"/>
</dbReference>
<dbReference type="EMBL" id="JAVREQ010000025">
    <property type="protein sequence ID" value="MDT0381749.1"/>
    <property type="molecule type" value="Genomic_DNA"/>
</dbReference>
<dbReference type="PANTHER" id="PTHR12215:SF10">
    <property type="entry name" value="L-AMINOADIPATE-SEMIALDEHYDE DEHYDROGENASE-PHOSPHOPANTETHEINYL TRANSFERASE"/>
    <property type="match status" value="1"/>
</dbReference>
<name>A0ABU2NXN3_9ACTN</name>
<gene>
    <name evidence="4" type="ORF">RM572_23590</name>
</gene>
<dbReference type="Proteomes" id="UP001183414">
    <property type="component" value="Unassembled WGS sequence"/>
</dbReference>
<proteinExistence type="inferred from homology"/>
<sequence>MSSPSPAVAWLSPERAAPSPLWGASPASVSLWLVRVSEHAPVLTGVPEVLDAQERARVAALVRQEDRDRYVVAHLALRRLLGGALNVAPAEVEVLREPCAGCGGPHGRPVVREPGVHFSLSHAGDLVLLGFAGVPVGVDVEEVPDAGAVAEMTSFLHPRERAELAALPAGERPEAFARCWTRKEAYLKATGTGLVEDPSVTCVGAGGEPAELGGWRVTDLEAPAGGYAAAWAVRREKG</sequence>
<dbReference type="RefSeq" id="WP_311675416.1">
    <property type="nucleotide sequence ID" value="NZ_JAVREQ010000025.1"/>
</dbReference>
<dbReference type="InterPro" id="IPR008278">
    <property type="entry name" value="4-PPantetheinyl_Trfase_dom"/>
</dbReference>
<organism evidence="4 5">
    <name type="scientific">Streptomyces hazeniae</name>
    <dbReference type="NCBI Taxonomy" id="3075538"/>
    <lineage>
        <taxon>Bacteria</taxon>
        <taxon>Bacillati</taxon>
        <taxon>Actinomycetota</taxon>
        <taxon>Actinomycetes</taxon>
        <taxon>Kitasatosporales</taxon>
        <taxon>Streptomycetaceae</taxon>
        <taxon>Streptomyces</taxon>
    </lineage>
</organism>
<feature type="domain" description="4'-phosphopantetheinyl transferase" evidence="3">
    <location>
        <begin position="135"/>
        <end position="196"/>
    </location>
</feature>
<comment type="similarity">
    <text evidence="1">Belongs to the P-Pant transferase superfamily. Gsp/Sfp/HetI/AcpT family.</text>
</comment>
<comment type="caution">
    <text evidence="4">The sequence shown here is derived from an EMBL/GenBank/DDBJ whole genome shotgun (WGS) entry which is preliminary data.</text>
</comment>
<keyword evidence="2 4" id="KW-0808">Transferase</keyword>
<dbReference type="Pfam" id="PF01648">
    <property type="entry name" value="ACPS"/>
    <property type="match status" value="1"/>
</dbReference>
<evidence type="ECO:0000259" key="3">
    <source>
        <dbReference type="Pfam" id="PF01648"/>
    </source>
</evidence>
<dbReference type="SUPFAM" id="SSF56214">
    <property type="entry name" value="4'-phosphopantetheinyl transferase"/>
    <property type="match status" value="2"/>
</dbReference>
<dbReference type="InterPro" id="IPR050559">
    <property type="entry name" value="P-Pant_transferase_sf"/>
</dbReference>
<dbReference type="InterPro" id="IPR037143">
    <property type="entry name" value="4-PPantetheinyl_Trfase_dom_sf"/>
</dbReference>
<evidence type="ECO:0000256" key="1">
    <source>
        <dbReference type="ARBA" id="ARBA00010990"/>
    </source>
</evidence>
<evidence type="ECO:0000256" key="2">
    <source>
        <dbReference type="ARBA" id="ARBA00022679"/>
    </source>
</evidence>
<accession>A0ABU2NXN3</accession>
<dbReference type="GO" id="GO:0016740">
    <property type="term" value="F:transferase activity"/>
    <property type="evidence" value="ECO:0007669"/>
    <property type="project" value="UniProtKB-KW"/>
</dbReference>